<evidence type="ECO:0000256" key="2">
    <source>
        <dbReference type="ARBA" id="ARBA00029460"/>
    </source>
</evidence>
<dbReference type="GO" id="GO:0003723">
    <property type="term" value="F:RNA binding"/>
    <property type="evidence" value="ECO:0007669"/>
    <property type="project" value="UniProtKB-KW"/>
</dbReference>
<dbReference type="GO" id="GO:0008168">
    <property type="term" value="F:methyltransferase activity"/>
    <property type="evidence" value="ECO:0007669"/>
    <property type="project" value="InterPro"/>
</dbReference>
<dbReference type="CDD" id="cd00165">
    <property type="entry name" value="S4"/>
    <property type="match status" value="1"/>
</dbReference>
<gene>
    <name evidence="5" type="ORF">A9Q84_18815</name>
</gene>
<evidence type="ECO:0000313" key="5">
    <source>
        <dbReference type="EMBL" id="OUR93526.1"/>
    </source>
</evidence>
<comment type="similarity">
    <text evidence="2">Belongs to the TlyA family.</text>
</comment>
<dbReference type="PIRSF" id="PIRSF005578">
    <property type="entry name" value="TlyA"/>
    <property type="match status" value="1"/>
</dbReference>
<dbReference type="PANTHER" id="PTHR32319:SF0">
    <property type="entry name" value="BACTERIAL HEMOLYSIN-LIKE PROTEIN"/>
    <property type="match status" value="1"/>
</dbReference>
<feature type="domain" description="RNA-binding S4" evidence="4">
    <location>
        <begin position="5"/>
        <end position="66"/>
    </location>
</feature>
<dbReference type="AlphaFoldDB" id="A0A1Y5F259"/>
<dbReference type="Gene3D" id="3.40.50.150">
    <property type="entry name" value="Vaccinia Virus protein VP39"/>
    <property type="match status" value="1"/>
</dbReference>
<dbReference type="InterPro" id="IPR002942">
    <property type="entry name" value="S4_RNA-bd"/>
</dbReference>
<dbReference type="GO" id="GO:0032259">
    <property type="term" value="P:methylation"/>
    <property type="evidence" value="ECO:0007669"/>
    <property type="project" value="InterPro"/>
</dbReference>
<dbReference type="Gene3D" id="3.10.290.10">
    <property type="entry name" value="RNA-binding S4 domain"/>
    <property type="match status" value="1"/>
</dbReference>
<dbReference type="InterPro" id="IPR004538">
    <property type="entry name" value="Hemolysin_A/TlyA"/>
</dbReference>
<dbReference type="PANTHER" id="PTHR32319">
    <property type="entry name" value="BACTERIAL HEMOLYSIN-LIKE PROTEIN"/>
    <property type="match status" value="1"/>
</dbReference>
<evidence type="ECO:0000256" key="1">
    <source>
        <dbReference type="ARBA" id="ARBA00022884"/>
    </source>
</evidence>
<dbReference type="EMBL" id="MAAO01000015">
    <property type="protein sequence ID" value="OUR93526.1"/>
    <property type="molecule type" value="Genomic_DNA"/>
</dbReference>
<dbReference type="InterPro" id="IPR036986">
    <property type="entry name" value="S4_RNA-bd_sf"/>
</dbReference>
<dbReference type="NCBIfam" id="TIGR00478">
    <property type="entry name" value="tly"/>
    <property type="match status" value="1"/>
</dbReference>
<sequence>MKMKDRVDKILVSMNLSSSRSQAAHLIKEGVVFYNDSLVKKASMIVSGEGLEVRKEVLFVGRGAHKIEGALQSFSVNVTDLVVADVGACTGGFTDYVLKNGASRVFAIDVGHDQLAQSLRDDSRVENHEGVNIRNEMELSEKVDLAVVDLSYISLKLTLDSIFSLVKNDGKVITLVKPQFEVGKENIGKGGIVKDDEARLNALYSLFDWCDSKGYFISSAIVSPIKGKTGNTEYFFYFDKELSAHQIGKEFLENL</sequence>
<name>A0A1Y5F259_9BACT</name>
<dbReference type="SUPFAM" id="SSF55174">
    <property type="entry name" value="Alpha-L RNA-binding motif"/>
    <property type="match status" value="1"/>
</dbReference>
<evidence type="ECO:0000256" key="3">
    <source>
        <dbReference type="PROSITE-ProRule" id="PRU00182"/>
    </source>
</evidence>
<reference evidence="6" key="1">
    <citation type="journal article" date="2017" name="Proc. Natl. Acad. Sci. U.S.A.">
        <title>Simulation of Deepwater Horizon oil plume reveals substrate specialization within a complex community of hydrocarbon-degraders.</title>
        <authorList>
            <person name="Hu P."/>
            <person name="Dubinsky E.A."/>
            <person name="Probst A.J."/>
            <person name="Wang J."/>
            <person name="Sieber C.M.K."/>
            <person name="Tom L.M."/>
            <person name="Gardinali P."/>
            <person name="Banfield J.F."/>
            <person name="Atlas R.M."/>
            <person name="Andersen G.L."/>
        </authorList>
    </citation>
    <scope>NUCLEOTIDE SEQUENCE [LARGE SCALE GENOMIC DNA]</scope>
</reference>
<protein>
    <recommendedName>
        <fullName evidence="4">RNA-binding S4 domain-containing protein</fullName>
    </recommendedName>
</protein>
<dbReference type="SUPFAM" id="SSF53335">
    <property type="entry name" value="S-adenosyl-L-methionine-dependent methyltransferases"/>
    <property type="match status" value="1"/>
</dbReference>
<organism evidence="5 6">
    <name type="scientific">Halobacteriovorax marinus</name>
    <dbReference type="NCBI Taxonomy" id="97084"/>
    <lineage>
        <taxon>Bacteria</taxon>
        <taxon>Pseudomonadati</taxon>
        <taxon>Bdellovibrionota</taxon>
        <taxon>Bacteriovoracia</taxon>
        <taxon>Bacteriovoracales</taxon>
        <taxon>Halobacteriovoraceae</taxon>
        <taxon>Halobacteriovorax</taxon>
    </lineage>
</organism>
<dbReference type="PROSITE" id="PS50889">
    <property type="entry name" value="S4"/>
    <property type="match status" value="1"/>
</dbReference>
<dbReference type="InterPro" id="IPR029063">
    <property type="entry name" value="SAM-dependent_MTases_sf"/>
</dbReference>
<evidence type="ECO:0000259" key="4">
    <source>
        <dbReference type="SMART" id="SM00363"/>
    </source>
</evidence>
<dbReference type="InterPro" id="IPR047048">
    <property type="entry name" value="TlyA"/>
</dbReference>
<proteinExistence type="inferred from homology"/>
<dbReference type="Proteomes" id="UP000196531">
    <property type="component" value="Unassembled WGS sequence"/>
</dbReference>
<dbReference type="Pfam" id="PF01728">
    <property type="entry name" value="FtsJ"/>
    <property type="match status" value="1"/>
</dbReference>
<dbReference type="Pfam" id="PF01479">
    <property type="entry name" value="S4"/>
    <property type="match status" value="1"/>
</dbReference>
<dbReference type="CDD" id="cd02440">
    <property type="entry name" value="AdoMet_MTases"/>
    <property type="match status" value="1"/>
</dbReference>
<dbReference type="InterPro" id="IPR002877">
    <property type="entry name" value="RNA_MeTrfase_FtsJ_dom"/>
</dbReference>
<keyword evidence="1 3" id="KW-0694">RNA-binding</keyword>
<dbReference type="SMART" id="SM00363">
    <property type="entry name" value="S4"/>
    <property type="match status" value="1"/>
</dbReference>
<comment type="caution">
    <text evidence="5">The sequence shown here is derived from an EMBL/GenBank/DDBJ whole genome shotgun (WGS) entry which is preliminary data.</text>
</comment>
<accession>A0A1Y5F259</accession>
<evidence type="ECO:0000313" key="6">
    <source>
        <dbReference type="Proteomes" id="UP000196531"/>
    </source>
</evidence>